<accession>A0ABP7J9B1</accession>
<dbReference type="EMBL" id="BAABDE010000034">
    <property type="protein sequence ID" value="GAA3838121.1"/>
    <property type="molecule type" value="Genomic_DNA"/>
</dbReference>
<dbReference type="Proteomes" id="UP001501009">
    <property type="component" value="Unassembled WGS sequence"/>
</dbReference>
<organism evidence="1 2">
    <name type="scientific">Streptomyces coacervatus</name>
    <dbReference type="NCBI Taxonomy" id="647381"/>
    <lineage>
        <taxon>Bacteria</taxon>
        <taxon>Bacillati</taxon>
        <taxon>Actinomycetota</taxon>
        <taxon>Actinomycetes</taxon>
        <taxon>Kitasatosporales</taxon>
        <taxon>Streptomycetaceae</taxon>
        <taxon>Streptomyces</taxon>
    </lineage>
</organism>
<keyword evidence="2" id="KW-1185">Reference proteome</keyword>
<evidence type="ECO:0000313" key="2">
    <source>
        <dbReference type="Proteomes" id="UP001501009"/>
    </source>
</evidence>
<protein>
    <recommendedName>
        <fullName evidence="3">Immunity 49 family protein</fullName>
    </recommendedName>
</protein>
<evidence type="ECO:0000313" key="1">
    <source>
        <dbReference type="EMBL" id="GAA3838121.1"/>
    </source>
</evidence>
<reference evidence="2" key="1">
    <citation type="journal article" date="2019" name="Int. J. Syst. Evol. Microbiol.">
        <title>The Global Catalogue of Microorganisms (GCM) 10K type strain sequencing project: providing services to taxonomists for standard genome sequencing and annotation.</title>
        <authorList>
            <consortium name="The Broad Institute Genomics Platform"/>
            <consortium name="The Broad Institute Genome Sequencing Center for Infectious Disease"/>
            <person name="Wu L."/>
            <person name="Ma J."/>
        </authorList>
    </citation>
    <scope>NUCLEOTIDE SEQUENCE [LARGE SCALE GENOMIC DNA]</scope>
    <source>
        <strain evidence="2">JCM 17138</strain>
    </source>
</reference>
<gene>
    <name evidence="1" type="ORF">GCM10022403_083280</name>
</gene>
<proteinExistence type="predicted"/>
<dbReference type="Pfam" id="PF15575">
    <property type="entry name" value="Imm49"/>
    <property type="match status" value="1"/>
</dbReference>
<name>A0ABP7J9B1_9ACTN</name>
<dbReference type="RefSeq" id="WP_275777331.1">
    <property type="nucleotide sequence ID" value="NZ_BAABDE010000034.1"/>
</dbReference>
<sequence>MQVGSALFAASTASNGPALCRIGVDGKSKDLPVTGPQPYLHVDAWLTSWYLATVCRENGRLEQLASAPVSFLRQSGAVFDEFLYDWVEAFQSFWHGQPEVMWDKVVSAVNGTDPAVPHNTGSDVLLKILYPPLELFHLYQRQEVERFNAALANAVTRHKEFWTADEERAQSVDGLVALAPLALASMSRDADFPNDVESHYLPEELLRFGWAGEVDA</sequence>
<evidence type="ECO:0008006" key="3">
    <source>
        <dbReference type="Google" id="ProtNLM"/>
    </source>
</evidence>
<dbReference type="InterPro" id="IPR029074">
    <property type="entry name" value="Imm49"/>
</dbReference>
<comment type="caution">
    <text evidence="1">The sequence shown here is derived from an EMBL/GenBank/DDBJ whole genome shotgun (WGS) entry which is preliminary data.</text>
</comment>